<keyword evidence="2" id="KW-1185">Reference proteome</keyword>
<dbReference type="Proteomes" id="UP000035088">
    <property type="component" value="Unassembled WGS sequence"/>
</dbReference>
<comment type="caution">
    <text evidence="1">The sequence shown here is derived from an EMBL/GenBank/DDBJ whole genome shotgun (WGS) entry which is preliminary data.</text>
</comment>
<dbReference type="STRING" id="1073574.GOARA_056_02120"/>
<sequence length="125" mass="13512">MTVRKVTAIATRSGEWWAVEVPEIDGLFTQAKRLEQIPDMVSDAAELLINEPVEVEVRPALGSELESAIVESRALSVKASDTQREAADHARRLVARLRGEGLTVRDVGVVLGVSPQRVSQLAGKG</sequence>
<reference evidence="1 2" key="1">
    <citation type="submission" date="2011-11" db="EMBL/GenBank/DDBJ databases">
        <title>Whole genome shotgun sequence of Gordonia araii NBRC 100433.</title>
        <authorList>
            <person name="Yoshida Y."/>
            <person name="Hosoyama A."/>
            <person name="Tsuchikane K."/>
            <person name="Katsumata H."/>
            <person name="Yamazaki S."/>
            <person name="Fujita N."/>
        </authorList>
    </citation>
    <scope>NUCLEOTIDE SEQUENCE [LARGE SCALE GENOMIC DNA]</scope>
    <source>
        <strain evidence="1 2">NBRC 100433</strain>
    </source>
</reference>
<evidence type="ECO:0000313" key="2">
    <source>
        <dbReference type="Proteomes" id="UP000035088"/>
    </source>
</evidence>
<evidence type="ECO:0000313" key="1">
    <source>
        <dbReference type="EMBL" id="GAB10464.1"/>
    </source>
</evidence>
<dbReference type="AlphaFoldDB" id="G7H3N9"/>
<accession>G7H3N9</accession>
<dbReference type="EMBL" id="BAEE01000056">
    <property type="protein sequence ID" value="GAB10464.1"/>
    <property type="molecule type" value="Genomic_DNA"/>
</dbReference>
<name>G7H3N9_9ACTN</name>
<gene>
    <name evidence="1" type="ORF">GOARA_056_02120</name>
</gene>
<proteinExistence type="predicted"/>
<dbReference type="RefSeq" id="WP_007322539.1">
    <property type="nucleotide sequence ID" value="NZ_BAEE01000056.1"/>
</dbReference>
<dbReference type="InterPro" id="IPR035069">
    <property type="entry name" value="TTHA1013/TTHA0281-like"/>
</dbReference>
<organism evidence="1 2">
    <name type="scientific">Gordonia araii NBRC 100433</name>
    <dbReference type="NCBI Taxonomy" id="1073574"/>
    <lineage>
        <taxon>Bacteria</taxon>
        <taxon>Bacillati</taxon>
        <taxon>Actinomycetota</taxon>
        <taxon>Actinomycetes</taxon>
        <taxon>Mycobacteriales</taxon>
        <taxon>Gordoniaceae</taxon>
        <taxon>Gordonia</taxon>
    </lineage>
</organism>
<protein>
    <submittedName>
        <fullName evidence="1">Uncharacterized protein</fullName>
    </submittedName>
</protein>
<dbReference type="SUPFAM" id="SSF143100">
    <property type="entry name" value="TTHA1013/TTHA0281-like"/>
    <property type="match status" value="1"/>
</dbReference>